<protein>
    <submittedName>
        <fullName evidence="1">Uncharacterized protein</fullName>
    </submittedName>
</protein>
<proteinExistence type="predicted"/>
<accession>A0A9P1KZ22</accession>
<dbReference type="Proteomes" id="UP000049685">
    <property type="component" value="Unassembled WGS sequence"/>
</dbReference>
<evidence type="ECO:0000313" key="1">
    <source>
        <dbReference type="EMBL" id="CEO32992.1"/>
    </source>
</evidence>
<organism evidence="1 2">
    <name type="scientific">Paraclostridium sordellii</name>
    <name type="common">Clostridium sordellii</name>
    <dbReference type="NCBI Taxonomy" id="1505"/>
    <lineage>
        <taxon>Bacteria</taxon>
        <taxon>Bacillati</taxon>
        <taxon>Bacillota</taxon>
        <taxon>Clostridia</taxon>
        <taxon>Peptostreptococcales</taxon>
        <taxon>Peptostreptococcaceae</taxon>
        <taxon>Paraclostridium</taxon>
    </lineage>
</organism>
<name>A0A9P1KZ22_PARSO</name>
<reference evidence="2" key="1">
    <citation type="submission" date="2015-01" db="EMBL/GenBank/DDBJ databases">
        <authorList>
            <person name="Aslett A.Martin."/>
            <person name="De Silva Nishadi"/>
        </authorList>
    </citation>
    <scope>NUCLEOTIDE SEQUENCE [LARGE SCALE GENOMIC DNA]</scope>
    <source>
        <strain evidence="2">UMC4404</strain>
    </source>
</reference>
<comment type="caution">
    <text evidence="1">The sequence shown here is derived from an EMBL/GenBank/DDBJ whole genome shotgun (WGS) entry which is preliminary data.</text>
</comment>
<sequence length="40" mass="4872">MSIKILKSFMKKYSYLGQELDNKFDELKAYNKQKEDKQHC</sequence>
<dbReference type="EMBL" id="CDNY01000003">
    <property type="protein sequence ID" value="CEO32992.1"/>
    <property type="molecule type" value="Genomic_DNA"/>
</dbReference>
<gene>
    <name evidence="1" type="ORF">UMC4404_09721</name>
</gene>
<dbReference type="AlphaFoldDB" id="A0A9P1KZ22"/>
<dbReference type="RefSeq" id="WP_261292083.1">
    <property type="nucleotide sequence ID" value="NZ_CDNY01000003.1"/>
</dbReference>
<evidence type="ECO:0000313" key="2">
    <source>
        <dbReference type="Proteomes" id="UP000049685"/>
    </source>
</evidence>